<feature type="transmembrane region" description="Helical" evidence="8">
    <location>
        <begin position="329"/>
        <end position="348"/>
    </location>
</feature>
<keyword evidence="4" id="KW-0029">Amino-acid transport</keyword>
<dbReference type="PANTHER" id="PTHR43341">
    <property type="entry name" value="AMINO ACID PERMEASE"/>
    <property type="match status" value="1"/>
</dbReference>
<evidence type="ECO:0000256" key="6">
    <source>
        <dbReference type="ARBA" id="ARBA00023136"/>
    </source>
</evidence>
<feature type="transmembrane region" description="Helical" evidence="8">
    <location>
        <begin position="121"/>
        <end position="147"/>
    </location>
</feature>
<dbReference type="Proteomes" id="UP000696485">
    <property type="component" value="Unassembled WGS sequence"/>
</dbReference>
<dbReference type="InterPro" id="IPR004840">
    <property type="entry name" value="Amino_acid_permease_CS"/>
</dbReference>
<dbReference type="PIRSF" id="PIRSF006060">
    <property type="entry name" value="AA_transporter"/>
    <property type="match status" value="1"/>
</dbReference>
<feature type="transmembrane region" description="Helical" evidence="8">
    <location>
        <begin position="186"/>
        <end position="210"/>
    </location>
</feature>
<keyword evidence="3 8" id="KW-0812">Transmembrane</keyword>
<name>A0A9P5SG75_9FUNG</name>
<reference evidence="10" key="1">
    <citation type="journal article" date="2020" name="Fungal Divers.">
        <title>Resolving the Mortierellaceae phylogeny through synthesis of multi-gene phylogenetics and phylogenomics.</title>
        <authorList>
            <person name="Vandepol N."/>
            <person name="Liber J."/>
            <person name="Desiro A."/>
            <person name="Na H."/>
            <person name="Kennedy M."/>
            <person name="Barry K."/>
            <person name="Grigoriev I.V."/>
            <person name="Miller A.N."/>
            <person name="O'Donnell K."/>
            <person name="Stajich J.E."/>
            <person name="Bonito G."/>
        </authorList>
    </citation>
    <scope>NUCLEOTIDE SEQUENCE</scope>
    <source>
        <strain evidence="10">NVP1</strain>
    </source>
</reference>
<evidence type="ECO:0000256" key="2">
    <source>
        <dbReference type="ARBA" id="ARBA00022448"/>
    </source>
</evidence>
<organism evidence="10 11">
    <name type="scientific">Podila minutissima</name>
    <dbReference type="NCBI Taxonomy" id="64525"/>
    <lineage>
        <taxon>Eukaryota</taxon>
        <taxon>Fungi</taxon>
        <taxon>Fungi incertae sedis</taxon>
        <taxon>Mucoromycota</taxon>
        <taxon>Mortierellomycotina</taxon>
        <taxon>Mortierellomycetes</taxon>
        <taxon>Mortierellales</taxon>
        <taxon>Mortierellaceae</taxon>
        <taxon>Podila</taxon>
    </lineage>
</organism>
<feature type="transmembrane region" description="Helical" evidence="8">
    <location>
        <begin position="272"/>
        <end position="292"/>
    </location>
</feature>
<evidence type="ECO:0000256" key="8">
    <source>
        <dbReference type="SAM" id="Phobius"/>
    </source>
</evidence>
<feature type="transmembrane region" description="Helical" evidence="8">
    <location>
        <begin position="153"/>
        <end position="174"/>
    </location>
</feature>
<dbReference type="Pfam" id="PF00324">
    <property type="entry name" value="AA_permease"/>
    <property type="match status" value="1"/>
</dbReference>
<feature type="transmembrane region" description="Helical" evidence="8">
    <location>
        <begin position="74"/>
        <end position="100"/>
    </location>
</feature>
<evidence type="ECO:0000256" key="5">
    <source>
        <dbReference type="ARBA" id="ARBA00022989"/>
    </source>
</evidence>
<dbReference type="PANTHER" id="PTHR43341:SF1">
    <property type="entry name" value="GENERAL AMINO-ACID PERMEASE GAP1"/>
    <property type="match status" value="1"/>
</dbReference>
<evidence type="ECO:0000256" key="4">
    <source>
        <dbReference type="ARBA" id="ARBA00022970"/>
    </source>
</evidence>
<accession>A0A9P5SG75</accession>
<dbReference type="InterPro" id="IPR050524">
    <property type="entry name" value="APC_YAT"/>
</dbReference>
<sequence>MSKEEYYDQGAGQEYASHHQDNIDASSEEQEFGAVKRDLKSRHLQMIAIGGTIGTGIFLSSGGSVAAAGPLGALISYTIVGTMVFFIVTSLGEMAAYLPLPGAFTTFGARFVDPALGFGLGVGYAFQWIITVTIEVTAAGMILQYWWPNLKMWIPALIFIVILVAITLLGVKAFGELEYWFSMIKVLTCVVFIIVGILVDLGATGGEFIGGRNWHIEGAPIVGETAKDKTVNIFTTCVWAFFSFGGTELIGITAGESANPAKAIPRAIRHTFWRILLFYILSLIVIGLVIPWTDPSLLDSVMADVNTAATVAPFTTVFRMANLPGADHAINAVLLTAVLSAGQSSFYASTRTLMAMGREGKMPAIFGRVNSRGVPLYSLAFVTMIASIAFVSDLFGEGVVFKWLVNLTGMSALLTWMSISIIHLRFRAAFKAQGRSLSELPYIAPLFPFSCYISIALALMIVFLQGYQAVTADPFEAVGVVAVFVGAPVFFLTIIGWKVYHKTKLVPLLEVDLDSGRPNIIQGIGKPGVDAASGEEDKVPIWKKVLNFVAPV</sequence>
<feature type="transmembrane region" description="Helical" evidence="8">
    <location>
        <begin position="369"/>
        <end position="391"/>
    </location>
</feature>
<feature type="transmembrane region" description="Helical" evidence="8">
    <location>
        <begin position="230"/>
        <end position="251"/>
    </location>
</feature>
<feature type="transmembrane region" description="Helical" evidence="8">
    <location>
        <begin position="477"/>
        <end position="497"/>
    </location>
</feature>
<gene>
    <name evidence="10" type="ORF">BG006_009865</name>
</gene>
<dbReference type="EMBL" id="JAAAUY010000740">
    <property type="protein sequence ID" value="KAF9326751.1"/>
    <property type="molecule type" value="Genomic_DNA"/>
</dbReference>
<dbReference type="PROSITE" id="PS00218">
    <property type="entry name" value="AMINO_ACID_PERMEASE_1"/>
    <property type="match status" value="1"/>
</dbReference>
<evidence type="ECO:0000259" key="9">
    <source>
        <dbReference type="Pfam" id="PF00324"/>
    </source>
</evidence>
<feature type="domain" description="Amino acid permease/ SLC12A" evidence="9">
    <location>
        <begin position="43"/>
        <end position="505"/>
    </location>
</feature>
<comment type="caution">
    <text evidence="10">The sequence shown here is derived from an EMBL/GenBank/DDBJ whole genome shotgun (WGS) entry which is preliminary data.</text>
</comment>
<dbReference type="GO" id="GO:0016020">
    <property type="term" value="C:membrane"/>
    <property type="evidence" value="ECO:0007669"/>
    <property type="project" value="UniProtKB-SubCell"/>
</dbReference>
<keyword evidence="11" id="KW-1185">Reference proteome</keyword>
<proteinExistence type="predicted"/>
<comment type="subcellular location">
    <subcellularLocation>
        <location evidence="1">Membrane</location>
        <topology evidence="1">Multi-pass membrane protein</topology>
    </subcellularLocation>
</comment>
<dbReference type="FunFam" id="1.20.1740.10:FF:000001">
    <property type="entry name" value="Amino acid permease"/>
    <property type="match status" value="1"/>
</dbReference>
<evidence type="ECO:0000313" key="10">
    <source>
        <dbReference type="EMBL" id="KAF9326751.1"/>
    </source>
</evidence>
<keyword evidence="2" id="KW-0813">Transport</keyword>
<evidence type="ECO:0000256" key="1">
    <source>
        <dbReference type="ARBA" id="ARBA00004141"/>
    </source>
</evidence>
<feature type="transmembrane region" description="Helical" evidence="8">
    <location>
        <begin position="46"/>
        <end position="68"/>
    </location>
</feature>
<keyword evidence="6 8" id="KW-0472">Membrane</keyword>
<evidence type="ECO:0000313" key="11">
    <source>
        <dbReference type="Proteomes" id="UP000696485"/>
    </source>
</evidence>
<feature type="transmembrane region" description="Helical" evidence="8">
    <location>
        <begin position="442"/>
        <end position="465"/>
    </location>
</feature>
<evidence type="ECO:0000256" key="7">
    <source>
        <dbReference type="SAM" id="MobiDB-lite"/>
    </source>
</evidence>
<dbReference type="AlphaFoldDB" id="A0A9P5SG75"/>
<keyword evidence="5 8" id="KW-1133">Transmembrane helix</keyword>
<evidence type="ECO:0000256" key="3">
    <source>
        <dbReference type="ARBA" id="ARBA00022692"/>
    </source>
</evidence>
<dbReference type="GO" id="GO:0015171">
    <property type="term" value="F:amino acid transmembrane transporter activity"/>
    <property type="evidence" value="ECO:0007669"/>
    <property type="project" value="TreeGrafter"/>
</dbReference>
<feature type="transmembrane region" description="Helical" evidence="8">
    <location>
        <begin position="403"/>
        <end position="422"/>
    </location>
</feature>
<protein>
    <recommendedName>
        <fullName evidence="9">Amino acid permease/ SLC12A domain-containing protein</fullName>
    </recommendedName>
</protein>
<dbReference type="Gene3D" id="1.20.1740.10">
    <property type="entry name" value="Amino acid/polyamine transporter I"/>
    <property type="match status" value="1"/>
</dbReference>
<feature type="region of interest" description="Disordered" evidence="7">
    <location>
        <begin position="1"/>
        <end position="27"/>
    </location>
</feature>
<dbReference type="InterPro" id="IPR004841">
    <property type="entry name" value="AA-permease/SLC12A_dom"/>
</dbReference>